<dbReference type="GO" id="GO:0005634">
    <property type="term" value="C:nucleus"/>
    <property type="evidence" value="ECO:0007669"/>
    <property type="project" value="UniProtKB-SubCell"/>
</dbReference>
<comment type="cofactor">
    <cofactor evidence="17">
        <name>Mg(2+)</name>
        <dbReference type="ChEBI" id="CHEBI:18420"/>
    </cofactor>
    <text evidence="17">Binds 2 magnesium ions per subunit. They probably participate in the reaction catalyzed by the enzyme. May bind an additional third magnesium ion after substrate binding.</text>
</comment>
<gene>
    <name evidence="21" type="ORF">GDO78_013259</name>
</gene>
<proteinExistence type="inferred from homology"/>
<dbReference type="OrthoDB" id="26491at2759"/>
<organism evidence="21 22">
    <name type="scientific">Eleutherodactylus coqui</name>
    <name type="common">Puerto Rican coqui</name>
    <dbReference type="NCBI Taxonomy" id="57060"/>
    <lineage>
        <taxon>Eukaryota</taxon>
        <taxon>Metazoa</taxon>
        <taxon>Chordata</taxon>
        <taxon>Craniata</taxon>
        <taxon>Vertebrata</taxon>
        <taxon>Euteleostomi</taxon>
        <taxon>Amphibia</taxon>
        <taxon>Batrachia</taxon>
        <taxon>Anura</taxon>
        <taxon>Neobatrachia</taxon>
        <taxon>Hyloidea</taxon>
        <taxon>Eleutherodactylidae</taxon>
        <taxon>Eleutherodactylinae</taxon>
        <taxon>Eleutherodactylus</taxon>
        <taxon>Eleutherodactylus</taxon>
    </lineage>
</organism>
<dbReference type="Gene3D" id="1.10.150.20">
    <property type="entry name" value="5' to 3' exonuclease, C-terminal subdomain"/>
    <property type="match status" value="1"/>
</dbReference>
<dbReference type="InterPro" id="IPR006086">
    <property type="entry name" value="XPG-I_dom"/>
</dbReference>
<evidence type="ECO:0000256" key="4">
    <source>
        <dbReference type="ARBA" id="ARBA00022722"/>
    </source>
</evidence>
<dbReference type="PRINTS" id="PR00853">
    <property type="entry name" value="XPGRADSUPER"/>
</dbReference>
<keyword evidence="7 17" id="KW-0227">DNA damage</keyword>
<dbReference type="CDD" id="cd09908">
    <property type="entry name" value="H3TH_EXO1"/>
    <property type="match status" value="1"/>
</dbReference>
<evidence type="ECO:0000256" key="5">
    <source>
        <dbReference type="ARBA" id="ARBA00022723"/>
    </source>
</evidence>
<dbReference type="GO" id="GO:0035312">
    <property type="term" value="F:5'-3' DNA exonuclease activity"/>
    <property type="evidence" value="ECO:0007669"/>
    <property type="project" value="UniProtKB-UniRule"/>
</dbReference>
<keyword evidence="22" id="KW-1185">Reference proteome</keyword>
<evidence type="ECO:0000259" key="20">
    <source>
        <dbReference type="SMART" id="SM00485"/>
    </source>
</evidence>
<sequence>MGIQGLLQFLKEASEPINVKKYKGRTVAVDTYCWLHKGAFGCAEKLAKGEPTDQYVAFCMKLVHMLLSHGVRPILVFDGCTLPSKKDVERSRRERRQLNLQKGKQLLREGKLADARDCFSRAVNITSEMAHAVIKAARSEGIDCIVAPYEADSQLAYLNKNGFAQAIITEDSDLLAFGCKTVILKMDKFGNGLEIDQDRFGMCKHLGDVFTEEKFRHMCILSGCDYLPSIHGIGLAKASKLLKIANNPDITQVIRKIGQYLKTSVVVPDGYIEGFIRANNTFLYQLVFDPVKRKLVPLNPYEDGMRPEELSYAGPNIGDSVAYQVALGNVDVNTMEKVDDYNPDVPQSSKQSSHSWNGRNTLLSNSIWRRDYTQNLETEENPHVGEKPKPRGLILPRSKDQMKRPLEGGPSESDLLSQYSFSENKKPKIECKDKVTLRIPGLSALQPLDDPAESPPKTKNRFATLLQKKNEECGSFSVPGTRSRYFSKPSDLRTECVDGDVKQEKTQIPSDYGASDTTPSKDKTEDVDKPCNGTPTPPPKTSAISPFSTPPLQNPRNCFSWSGSWTQGDTQPVNVSPSLQSLKRFQRTNSVSESRMENRADPPETYQSGGDPPSPVLTSSENKCKLAVVEIKDSGSESLDKTEDSTCEFSLKVSPVHQTTFPEPKPIGKVKMCVPRTSQVSGLLKSRSLDGRSSSRLKPMTPANASGLSSRARPSQNENRPGLQATISDLWKNFSYKKH</sequence>
<keyword evidence="15 17" id="KW-0539">Nucleus</keyword>
<dbReference type="InterPro" id="IPR006085">
    <property type="entry name" value="XPG_DNA_repair_N"/>
</dbReference>
<evidence type="ECO:0000256" key="8">
    <source>
        <dbReference type="ARBA" id="ARBA00022769"/>
    </source>
</evidence>
<evidence type="ECO:0000256" key="6">
    <source>
        <dbReference type="ARBA" id="ARBA00022759"/>
    </source>
</evidence>
<evidence type="ECO:0000256" key="11">
    <source>
        <dbReference type="ARBA" id="ARBA00022842"/>
    </source>
</evidence>
<dbReference type="InterPro" id="IPR044752">
    <property type="entry name" value="PIN-like_EXO1"/>
</dbReference>
<feature type="domain" description="XPG N-terminal" evidence="20">
    <location>
        <begin position="1"/>
        <end position="99"/>
    </location>
</feature>
<feature type="compositionally biased region" description="Low complexity" evidence="18">
    <location>
        <begin position="681"/>
        <end position="698"/>
    </location>
</feature>
<dbReference type="SMART" id="SM00484">
    <property type="entry name" value="XPGI"/>
    <property type="match status" value="1"/>
</dbReference>
<feature type="compositionally biased region" description="Basic and acidic residues" evidence="18">
    <location>
        <begin position="519"/>
        <end position="529"/>
    </location>
</feature>
<comment type="function">
    <text evidence="16">5'-&gt;3' double-stranded DNA exonuclease which may also contain a cryptic 3'-&gt;5' double-stranded DNA exonuclease activity. Also exhibits endonuclease activity against 5'-overhanging flap structures similar to those generated by displacement synthesis when DNA polymerase encounters the 5'-end of a downstream Okazaki fragment. Required for DNA mismatch repair (MMR).</text>
</comment>
<dbReference type="Pfam" id="PF00752">
    <property type="entry name" value="XPG_N"/>
    <property type="match status" value="1"/>
</dbReference>
<protein>
    <recommendedName>
        <fullName evidence="3 17">Exonuclease 1</fullName>
        <ecNumber evidence="17">3.1.-.-</ecNumber>
    </recommendedName>
</protein>
<keyword evidence="8 17" id="KW-0228">DNA excision</keyword>
<feature type="compositionally biased region" description="Basic and acidic residues" evidence="18">
    <location>
        <begin position="397"/>
        <end position="406"/>
    </location>
</feature>
<dbReference type="PROSITE" id="PS00841">
    <property type="entry name" value="XPG_1"/>
    <property type="match status" value="1"/>
</dbReference>
<feature type="compositionally biased region" description="Basic and acidic residues" evidence="18">
    <location>
        <begin position="380"/>
        <end position="389"/>
    </location>
</feature>
<keyword evidence="4 17" id="KW-0540">Nuclease</keyword>
<reference evidence="21" key="1">
    <citation type="thesis" date="2020" institute="ProQuest LLC" country="789 East Eisenhower Parkway, Ann Arbor, MI, USA">
        <title>Comparative Genomics and Chromosome Evolution.</title>
        <authorList>
            <person name="Mudd A.B."/>
        </authorList>
    </citation>
    <scope>NUCLEOTIDE SEQUENCE</scope>
    <source>
        <strain evidence="21">HN-11 Male</strain>
        <tissue evidence="21">Kidney and liver</tissue>
    </source>
</reference>
<dbReference type="InterPro" id="IPR006084">
    <property type="entry name" value="XPG/Rad2"/>
</dbReference>
<dbReference type="Proteomes" id="UP000770717">
    <property type="component" value="Unassembled WGS sequence"/>
</dbReference>
<feature type="compositionally biased region" description="Basic and acidic residues" evidence="18">
    <location>
        <begin position="496"/>
        <end position="505"/>
    </location>
</feature>
<evidence type="ECO:0000256" key="14">
    <source>
        <dbReference type="ARBA" id="ARBA00023204"/>
    </source>
</evidence>
<dbReference type="SMART" id="SM00485">
    <property type="entry name" value="XPGN"/>
    <property type="match status" value="1"/>
</dbReference>
<dbReference type="EMBL" id="WNTK01000009">
    <property type="protein sequence ID" value="KAG9478152.1"/>
    <property type="molecule type" value="Genomic_DNA"/>
</dbReference>
<evidence type="ECO:0000256" key="17">
    <source>
        <dbReference type="RuleBase" id="RU910737"/>
    </source>
</evidence>
<evidence type="ECO:0000313" key="22">
    <source>
        <dbReference type="Proteomes" id="UP000770717"/>
    </source>
</evidence>
<keyword evidence="9 17" id="KW-0378">Hydrolase</keyword>
<evidence type="ECO:0000256" key="12">
    <source>
        <dbReference type="ARBA" id="ARBA00022881"/>
    </source>
</evidence>
<dbReference type="GO" id="GO:0006298">
    <property type="term" value="P:mismatch repair"/>
    <property type="evidence" value="ECO:0007669"/>
    <property type="project" value="TreeGrafter"/>
</dbReference>
<comment type="subcellular location">
    <subcellularLocation>
        <location evidence="1 17">Nucleus</location>
    </subcellularLocation>
</comment>
<comment type="function">
    <text evidence="17">5'-&gt;3' double-stranded DNA exonuclease which may also possess a cryptic 3'-&gt;5' double-stranded DNA exonuclease activity. Functions in DNA mismatch repair.</text>
</comment>
<keyword evidence="6" id="KW-0255">Endonuclease</keyword>
<accession>A0A8J6EYK1</accession>
<dbReference type="InterPro" id="IPR037315">
    <property type="entry name" value="EXO1_H3TH"/>
</dbReference>
<dbReference type="GO" id="GO:0003677">
    <property type="term" value="F:DNA binding"/>
    <property type="evidence" value="ECO:0007669"/>
    <property type="project" value="UniProtKB-UniRule"/>
</dbReference>
<dbReference type="InterPro" id="IPR019974">
    <property type="entry name" value="XPG_CS"/>
</dbReference>
<feature type="domain" description="XPG-I" evidence="19">
    <location>
        <begin position="138"/>
        <end position="208"/>
    </location>
</feature>
<dbReference type="SMART" id="SM00279">
    <property type="entry name" value="HhH2"/>
    <property type="match status" value="1"/>
</dbReference>
<evidence type="ECO:0000256" key="13">
    <source>
        <dbReference type="ARBA" id="ARBA00023125"/>
    </source>
</evidence>
<dbReference type="Gene3D" id="3.40.50.1010">
    <property type="entry name" value="5'-nuclease"/>
    <property type="match status" value="1"/>
</dbReference>
<comment type="caution">
    <text evidence="21">The sequence shown here is derived from an EMBL/GenBank/DDBJ whole genome shotgun (WGS) entry which is preliminary data.</text>
</comment>
<feature type="region of interest" description="Disordered" evidence="18">
    <location>
        <begin position="573"/>
        <end position="621"/>
    </location>
</feature>
<dbReference type="GO" id="GO:0017108">
    <property type="term" value="F:5'-flap endonuclease activity"/>
    <property type="evidence" value="ECO:0007669"/>
    <property type="project" value="TreeGrafter"/>
</dbReference>
<dbReference type="Pfam" id="PF00867">
    <property type="entry name" value="XPG_I"/>
    <property type="match status" value="1"/>
</dbReference>
<keyword evidence="5 17" id="KW-0479">Metal-binding</keyword>
<evidence type="ECO:0000259" key="19">
    <source>
        <dbReference type="SMART" id="SM00484"/>
    </source>
</evidence>
<evidence type="ECO:0000256" key="7">
    <source>
        <dbReference type="ARBA" id="ARBA00022763"/>
    </source>
</evidence>
<dbReference type="SUPFAM" id="SSF47807">
    <property type="entry name" value="5' to 3' exonuclease, C-terminal subdomain"/>
    <property type="match status" value="1"/>
</dbReference>
<comment type="similarity">
    <text evidence="2 17">Belongs to the XPG/RAD2 endonuclease family. EXO1 subfamily.</text>
</comment>
<feature type="compositionally biased region" description="Polar residues" evidence="18">
    <location>
        <begin position="345"/>
        <end position="358"/>
    </location>
</feature>
<dbReference type="FunFam" id="1.10.150.20:FF:000011">
    <property type="entry name" value="exonuclease 1"/>
    <property type="match status" value="1"/>
</dbReference>
<dbReference type="PANTHER" id="PTHR11081:SF8">
    <property type="entry name" value="EXONUCLEASE 1"/>
    <property type="match status" value="1"/>
</dbReference>
<dbReference type="PANTHER" id="PTHR11081">
    <property type="entry name" value="FLAP ENDONUCLEASE FAMILY MEMBER"/>
    <property type="match status" value="1"/>
</dbReference>
<keyword evidence="11 17" id="KW-0460">Magnesium</keyword>
<feature type="region of interest" description="Disordered" evidence="18">
    <location>
        <begin position="496"/>
        <end position="552"/>
    </location>
</feature>
<evidence type="ECO:0000256" key="2">
    <source>
        <dbReference type="ARBA" id="ARBA00010563"/>
    </source>
</evidence>
<evidence type="ECO:0000256" key="10">
    <source>
        <dbReference type="ARBA" id="ARBA00022839"/>
    </source>
</evidence>
<name>A0A8J6EYK1_ELECQ</name>
<dbReference type="InterPro" id="IPR008918">
    <property type="entry name" value="HhH2"/>
</dbReference>
<evidence type="ECO:0000256" key="16">
    <source>
        <dbReference type="ARBA" id="ARBA00055562"/>
    </source>
</evidence>
<keyword evidence="14 17" id="KW-0234">DNA repair</keyword>
<evidence type="ECO:0000256" key="15">
    <source>
        <dbReference type="ARBA" id="ARBA00023242"/>
    </source>
</evidence>
<evidence type="ECO:0000256" key="3">
    <source>
        <dbReference type="ARBA" id="ARBA00020324"/>
    </source>
</evidence>
<keyword evidence="13 17" id="KW-0238">DNA-binding</keyword>
<keyword evidence="12 17" id="KW-0267">Excision nuclease</keyword>
<feature type="compositionally biased region" description="Polar residues" evidence="18">
    <location>
        <begin position="573"/>
        <end position="593"/>
    </location>
</feature>
<dbReference type="InterPro" id="IPR036279">
    <property type="entry name" value="5-3_exonuclease_C_sf"/>
</dbReference>
<feature type="region of interest" description="Disordered" evidence="18">
    <location>
        <begin position="679"/>
        <end position="724"/>
    </location>
</feature>
<evidence type="ECO:0000256" key="9">
    <source>
        <dbReference type="ARBA" id="ARBA00022801"/>
    </source>
</evidence>
<dbReference type="GO" id="GO:0046872">
    <property type="term" value="F:metal ion binding"/>
    <property type="evidence" value="ECO:0007669"/>
    <property type="project" value="UniProtKB-UniRule"/>
</dbReference>
<keyword evidence="10 17" id="KW-0269">Exonuclease</keyword>
<feature type="region of interest" description="Disordered" evidence="18">
    <location>
        <begin position="376"/>
        <end position="417"/>
    </location>
</feature>
<dbReference type="CDD" id="cd09857">
    <property type="entry name" value="PIN_EXO1"/>
    <property type="match status" value="1"/>
</dbReference>
<dbReference type="AlphaFoldDB" id="A0A8J6EYK1"/>
<feature type="region of interest" description="Disordered" evidence="18">
    <location>
        <begin position="337"/>
        <end position="358"/>
    </location>
</feature>
<feature type="compositionally biased region" description="Polar residues" evidence="18">
    <location>
        <begin position="703"/>
        <end position="719"/>
    </location>
</feature>
<dbReference type="GO" id="GO:0006310">
    <property type="term" value="P:DNA recombination"/>
    <property type="evidence" value="ECO:0007669"/>
    <property type="project" value="TreeGrafter"/>
</dbReference>
<evidence type="ECO:0000313" key="21">
    <source>
        <dbReference type="EMBL" id="KAG9478152.1"/>
    </source>
</evidence>
<dbReference type="InterPro" id="IPR029060">
    <property type="entry name" value="PIN-like_dom_sf"/>
</dbReference>
<evidence type="ECO:0000256" key="1">
    <source>
        <dbReference type="ARBA" id="ARBA00004123"/>
    </source>
</evidence>
<dbReference type="FunFam" id="3.40.50.1010:FF:000096">
    <property type="entry name" value="Exonuclease 1"/>
    <property type="match status" value="1"/>
</dbReference>
<evidence type="ECO:0000256" key="18">
    <source>
        <dbReference type="SAM" id="MobiDB-lite"/>
    </source>
</evidence>
<dbReference type="SUPFAM" id="SSF88723">
    <property type="entry name" value="PIN domain-like"/>
    <property type="match status" value="1"/>
</dbReference>
<dbReference type="EC" id="3.1.-.-" evidence="17"/>
<dbReference type="PROSITE" id="PS00842">
    <property type="entry name" value="XPG_2"/>
    <property type="match status" value="1"/>
</dbReference>